<dbReference type="EC" id="2.7.13.3" evidence="5"/>
<evidence type="ECO:0000256" key="8">
    <source>
        <dbReference type="ARBA" id="ARBA00022679"/>
    </source>
</evidence>
<evidence type="ECO:0000256" key="10">
    <source>
        <dbReference type="ARBA" id="ARBA00022723"/>
    </source>
</evidence>
<evidence type="ECO:0000256" key="5">
    <source>
        <dbReference type="ARBA" id="ARBA00012438"/>
    </source>
</evidence>
<name>A0A7Z9E0N1_9CYAN</name>
<dbReference type="GO" id="GO:0004383">
    <property type="term" value="F:guanylate cyclase activity"/>
    <property type="evidence" value="ECO:0007669"/>
    <property type="project" value="TreeGrafter"/>
</dbReference>
<evidence type="ECO:0000256" key="16">
    <source>
        <dbReference type="ARBA" id="ARBA00022998"/>
    </source>
</evidence>
<keyword evidence="14" id="KW-0460">Magnesium</keyword>
<dbReference type="FunFam" id="3.40.50.2300:FF:000121">
    <property type="entry name" value="Sensor histidine kinase RcsC"/>
    <property type="match status" value="1"/>
</dbReference>
<dbReference type="InterPro" id="IPR018297">
    <property type="entry name" value="A/G_cyclase_CS"/>
</dbReference>
<sequence length="366" mass="41021">MLISQDDSRSHELEMDAQPDRVLIVDDNEVNRDLLAKRLQRQGYGVIVASNGFEALEMMASMSPDLVLLDIMMPQMNGYQVLETLKADPALRHIPVVMISAVNDIDSIVRCIELGAEDYLSKPFNPVLLKARINACLEKKRLRDQEQAYLKKLAEEQEKSERLLLNILPEAIAQRLKRGESTIADSFADVTVLFADIVNFTKLSANLSPAQLVEVLNEIFSAFDELAEKYGLEKIKTIGDAYMVVGGLPTPRSDHAEAIANMALDMQSIIGQFRLQDNEPVQMRTGINIGAVEAGVIGTKKFTYDLWGDTVNTANRMESHGVAGKIQVTETTYQRLKDKYIFEERGIIEIKGKGEMFTYFLTARKD</sequence>
<keyword evidence="9" id="KW-0812">Transmembrane</keyword>
<keyword evidence="19 24" id="KW-0456">Lyase</keyword>
<comment type="catalytic activity">
    <reaction evidence="2">
        <text>ATP = 3',5'-cyclic AMP + diphosphate</text>
        <dbReference type="Rhea" id="RHEA:15389"/>
        <dbReference type="ChEBI" id="CHEBI:30616"/>
        <dbReference type="ChEBI" id="CHEBI:33019"/>
        <dbReference type="ChEBI" id="CHEBI:58165"/>
        <dbReference type="EC" id="4.6.1.1"/>
    </reaction>
</comment>
<evidence type="ECO:0000256" key="2">
    <source>
        <dbReference type="ARBA" id="ARBA00001593"/>
    </source>
</evidence>
<feature type="modified residue" description="4-aspartylphosphate" evidence="23">
    <location>
        <position position="70"/>
    </location>
</feature>
<dbReference type="GO" id="GO:0000160">
    <property type="term" value="P:phosphorelay signal transduction system"/>
    <property type="evidence" value="ECO:0007669"/>
    <property type="project" value="UniProtKB-KW"/>
</dbReference>
<evidence type="ECO:0000256" key="17">
    <source>
        <dbReference type="ARBA" id="ARBA00023012"/>
    </source>
</evidence>
<comment type="similarity">
    <text evidence="24">Belongs to the adenylyl cyclase class-4/guanylyl cyclase family.</text>
</comment>
<comment type="subunit">
    <text evidence="22">Homodimer. Can also exist as monomer.</text>
</comment>
<keyword evidence="17" id="KW-0902">Two-component regulatory system</keyword>
<evidence type="ECO:0000256" key="14">
    <source>
        <dbReference type="ARBA" id="ARBA00022842"/>
    </source>
</evidence>
<dbReference type="SUPFAM" id="SSF52172">
    <property type="entry name" value="CheY-like"/>
    <property type="match status" value="1"/>
</dbReference>
<comment type="catalytic activity">
    <reaction evidence="1">
        <text>ATP + protein L-histidine = ADP + protein N-phospho-L-histidine.</text>
        <dbReference type="EC" id="2.7.13.3"/>
    </reaction>
</comment>
<protein>
    <recommendedName>
        <fullName evidence="6">Adenylate cyclase</fullName>
        <ecNumber evidence="5">2.7.13.3</ecNumber>
        <ecNumber evidence="4">4.6.1.1</ecNumber>
    </recommendedName>
    <alternativeName>
        <fullName evidence="20">ATP pyrophosphate-lyase</fullName>
    </alternativeName>
    <alternativeName>
        <fullName evidence="21">Adenylyl cyclase</fullName>
    </alternativeName>
</protein>
<dbReference type="InterPro" id="IPR029787">
    <property type="entry name" value="Nucleotide_cyclase"/>
</dbReference>
<dbReference type="Pfam" id="PF00072">
    <property type="entry name" value="Response_reg"/>
    <property type="match status" value="1"/>
</dbReference>
<organism evidence="27 28">
    <name type="scientific">Planktothrix paucivesiculata PCC 9631</name>
    <dbReference type="NCBI Taxonomy" id="671071"/>
    <lineage>
        <taxon>Bacteria</taxon>
        <taxon>Bacillati</taxon>
        <taxon>Cyanobacteriota</taxon>
        <taxon>Cyanophyceae</taxon>
        <taxon>Oscillatoriophycideae</taxon>
        <taxon>Oscillatoriales</taxon>
        <taxon>Microcoleaceae</taxon>
        <taxon>Planktothrix</taxon>
    </lineage>
</organism>
<evidence type="ECO:0000256" key="11">
    <source>
        <dbReference type="ARBA" id="ARBA00022741"/>
    </source>
</evidence>
<evidence type="ECO:0000259" key="25">
    <source>
        <dbReference type="PROSITE" id="PS50110"/>
    </source>
</evidence>
<evidence type="ECO:0000256" key="22">
    <source>
        <dbReference type="ARBA" id="ARBA00064436"/>
    </source>
</evidence>
<evidence type="ECO:0000256" key="15">
    <source>
        <dbReference type="ARBA" id="ARBA00022989"/>
    </source>
</evidence>
<comment type="caution">
    <text evidence="27">The sequence shown here is derived from an EMBL/GenBank/DDBJ whole genome shotgun (WGS) entry which is preliminary data.</text>
</comment>
<dbReference type="SMART" id="SM00044">
    <property type="entry name" value="CYCc"/>
    <property type="match status" value="1"/>
</dbReference>
<dbReference type="GO" id="GO:0001653">
    <property type="term" value="F:peptide receptor activity"/>
    <property type="evidence" value="ECO:0007669"/>
    <property type="project" value="TreeGrafter"/>
</dbReference>
<dbReference type="EC" id="4.6.1.1" evidence="4"/>
<feature type="domain" description="Guanylate cyclase" evidence="26">
    <location>
        <begin position="191"/>
        <end position="318"/>
    </location>
</feature>
<feature type="domain" description="Response regulatory" evidence="25">
    <location>
        <begin position="21"/>
        <end position="137"/>
    </location>
</feature>
<dbReference type="Gene3D" id="3.30.70.1230">
    <property type="entry name" value="Nucleotide cyclase"/>
    <property type="match status" value="1"/>
</dbReference>
<evidence type="ECO:0000256" key="6">
    <source>
        <dbReference type="ARBA" id="ARBA00021420"/>
    </source>
</evidence>
<dbReference type="PANTHER" id="PTHR11920">
    <property type="entry name" value="GUANYLYL CYCLASE"/>
    <property type="match status" value="1"/>
</dbReference>
<dbReference type="GO" id="GO:0004016">
    <property type="term" value="F:adenylate cyclase activity"/>
    <property type="evidence" value="ECO:0007669"/>
    <property type="project" value="UniProtKB-EC"/>
</dbReference>
<proteinExistence type="inferred from homology"/>
<dbReference type="PROSITE" id="PS00452">
    <property type="entry name" value="GUANYLATE_CYCLASE_1"/>
    <property type="match status" value="1"/>
</dbReference>
<keyword evidence="8" id="KW-0808">Transferase</keyword>
<dbReference type="GO" id="GO:0007168">
    <property type="term" value="P:receptor guanylyl cyclase signaling pathway"/>
    <property type="evidence" value="ECO:0007669"/>
    <property type="project" value="TreeGrafter"/>
</dbReference>
<dbReference type="GO" id="GO:0005886">
    <property type="term" value="C:plasma membrane"/>
    <property type="evidence" value="ECO:0007669"/>
    <property type="project" value="TreeGrafter"/>
</dbReference>
<reference evidence="27" key="1">
    <citation type="submission" date="2019-10" db="EMBL/GenBank/DDBJ databases">
        <authorList>
            <consortium name="Genoscope - CEA"/>
            <person name="William W."/>
        </authorList>
    </citation>
    <scope>NUCLEOTIDE SEQUENCE [LARGE SCALE GENOMIC DNA]</scope>
    <source>
        <strain evidence="27">BBR_PRJEB10994</strain>
    </source>
</reference>
<dbReference type="GO" id="GO:0005524">
    <property type="term" value="F:ATP binding"/>
    <property type="evidence" value="ECO:0007669"/>
    <property type="project" value="UniProtKB-KW"/>
</dbReference>
<evidence type="ECO:0000256" key="20">
    <source>
        <dbReference type="ARBA" id="ARBA00032597"/>
    </source>
</evidence>
<keyword evidence="18" id="KW-0472">Membrane</keyword>
<dbReference type="SUPFAM" id="SSF55073">
    <property type="entry name" value="Nucleotide cyclase"/>
    <property type="match status" value="1"/>
</dbReference>
<dbReference type="CDD" id="cd07302">
    <property type="entry name" value="CHD"/>
    <property type="match status" value="1"/>
</dbReference>
<evidence type="ECO:0000256" key="12">
    <source>
        <dbReference type="ARBA" id="ARBA00022777"/>
    </source>
</evidence>
<evidence type="ECO:0000313" key="28">
    <source>
        <dbReference type="Proteomes" id="UP000182190"/>
    </source>
</evidence>
<dbReference type="PROSITE" id="PS50125">
    <property type="entry name" value="GUANYLATE_CYCLASE_2"/>
    <property type="match status" value="1"/>
</dbReference>
<keyword evidence="7 23" id="KW-0597">Phosphoprotein</keyword>
<keyword evidence="28" id="KW-1185">Reference proteome</keyword>
<dbReference type="FunFam" id="3.30.70.1230:FF:000033">
    <property type="entry name" value="Adenylate cyclase"/>
    <property type="match status" value="1"/>
</dbReference>
<dbReference type="AlphaFoldDB" id="A0A7Z9E0N1"/>
<keyword evidence="12" id="KW-0418">Kinase</keyword>
<keyword evidence="13" id="KW-0067">ATP-binding</keyword>
<dbReference type="InterPro" id="IPR050401">
    <property type="entry name" value="Cyclic_nucleotide_synthase"/>
</dbReference>
<evidence type="ECO:0000256" key="24">
    <source>
        <dbReference type="RuleBase" id="RU000405"/>
    </source>
</evidence>
<keyword evidence="16" id="KW-0115">cAMP biosynthesis</keyword>
<accession>A0A7Z9E0N1</accession>
<dbReference type="GO" id="GO:0046872">
    <property type="term" value="F:metal ion binding"/>
    <property type="evidence" value="ECO:0007669"/>
    <property type="project" value="UniProtKB-KW"/>
</dbReference>
<evidence type="ECO:0000259" key="26">
    <source>
        <dbReference type="PROSITE" id="PS50125"/>
    </source>
</evidence>
<evidence type="ECO:0000256" key="7">
    <source>
        <dbReference type="ARBA" id="ARBA00022553"/>
    </source>
</evidence>
<evidence type="ECO:0000256" key="9">
    <source>
        <dbReference type="ARBA" id="ARBA00022692"/>
    </source>
</evidence>
<dbReference type="Pfam" id="PF00211">
    <property type="entry name" value="Guanylate_cyc"/>
    <property type="match status" value="1"/>
</dbReference>
<dbReference type="InterPro" id="IPR011006">
    <property type="entry name" value="CheY-like_superfamily"/>
</dbReference>
<dbReference type="GO" id="GO:0004673">
    <property type="term" value="F:protein histidine kinase activity"/>
    <property type="evidence" value="ECO:0007669"/>
    <property type="project" value="UniProtKB-EC"/>
</dbReference>
<dbReference type="InterPro" id="IPR001054">
    <property type="entry name" value="A/G_cyclase"/>
</dbReference>
<evidence type="ECO:0000256" key="1">
    <source>
        <dbReference type="ARBA" id="ARBA00000085"/>
    </source>
</evidence>
<evidence type="ECO:0000256" key="13">
    <source>
        <dbReference type="ARBA" id="ARBA00022840"/>
    </source>
</evidence>
<dbReference type="InterPro" id="IPR001789">
    <property type="entry name" value="Sig_transdc_resp-reg_receiver"/>
</dbReference>
<evidence type="ECO:0000313" key="27">
    <source>
        <dbReference type="EMBL" id="VXD19923.1"/>
    </source>
</evidence>
<dbReference type="Gene3D" id="3.40.50.2300">
    <property type="match status" value="1"/>
</dbReference>
<keyword evidence="11" id="KW-0547">Nucleotide-binding</keyword>
<evidence type="ECO:0000256" key="3">
    <source>
        <dbReference type="ARBA" id="ARBA00004370"/>
    </source>
</evidence>
<evidence type="ECO:0000256" key="21">
    <source>
        <dbReference type="ARBA" id="ARBA00032637"/>
    </source>
</evidence>
<dbReference type="PROSITE" id="PS50110">
    <property type="entry name" value="RESPONSE_REGULATORY"/>
    <property type="match status" value="1"/>
</dbReference>
<evidence type="ECO:0000256" key="18">
    <source>
        <dbReference type="ARBA" id="ARBA00023136"/>
    </source>
</evidence>
<dbReference type="SMART" id="SM00448">
    <property type="entry name" value="REC"/>
    <property type="match status" value="1"/>
</dbReference>
<keyword evidence="10" id="KW-0479">Metal-binding</keyword>
<gene>
    <name evidence="27" type="ORF">PL9631_490022</name>
</gene>
<comment type="subcellular location">
    <subcellularLocation>
        <location evidence="3">Membrane</location>
    </subcellularLocation>
</comment>
<dbReference type="PANTHER" id="PTHR11920:SF335">
    <property type="entry name" value="GUANYLATE CYCLASE"/>
    <property type="match status" value="1"/>
</dbReference>
<keyword evidence="15" id="KW-1133">Transmembrane helix</keyword>
<evidence type="ECO:0000256" key="19">
    <source>
        <dbReference type="ARBA" id="ARBA00023239"/>
    </source>
</evidence>
<dbReference type="Proteomes" id="UP000182190">
    <property type="component" value="Unassembled WGS sequence"/>
</dbReference>
<evidence type="ECO:0000256" key="23">
    <source>
        <dbReference type="PROSITE-ProRule" id="PRU00169"/>
    </source>
</evidence>
<evidence type="ECO:0000256" key="4">
    <source>
        <dbReference type="ARBA" id="ARBA00012201"/>
    </source>
</evidence>
<dbReference type="GO" id="GO:0006171">
    <property type="term" value="P:cAMP biosynthetic process"/>
    <property type="evidence" value="ECO:0007669"/>
    <property type="project" value="UniProtKB-KW"/>
</dbReference>
<dbReference type="EMBL" id="CZCS02000189">
    <property type="protein sequence ID" value="VXD19923.1"/>
    <property type="molecule type" value="Genomic_DNA"/>
</dbReference>